<accession>A0A3S3QHT1</accession>
<comment type="caution">
    <text evidence="1">The sequence shown here is derived from an EMBL/GenBank/DDBJ whole genome shotgun (WGS) entry which is preliminary data.</text>
</comment>
<name>A0A3S3QHT1_9BACT</name>
<protein>
    <submittedName>
        <fullName evidence="1">Uncharacterized protein</fullName>
    </submittedName>
</protein>
<dbReference type="AlphaFoldDB" id="A0A3S3QHT1"/>
<gene>
    <name evidence="1" type="ORF">H206_05575</name>
</gene>
<reference evidence="1 2" key="1">
    <citation type="submission" date="2017-01" db="EMBL/GenBank/DDBJ databases">
        <title>The cable genome- insights into the physiology and evolution of filamentous bacteria capable of sulfide oxidation via long distance electron transfer.</title>
        <authorList>
            <person name="Schreiber L."/>
            <person name="Bjerg J.T."/>
            <person name="Boggild A."/>
            <person name="Van De Vossenberg J."/>
            <person name="Meysman F."/>
            <person name="Nielsen L.P."/>
            <person name="Schramm A."/>
            <person name="Kjeldsen K.U."/>
        </authorList>
    </citation>
    <scope>NUCLEOTIDE SEQUENCE [LARGE SCALE GENOMIC DNA]</scope>
    <source>
        <strain evidence="1">MCF</strain>
    </source>
</reference>
<dbReference type="Proteomes" id="UP000287853">
    <property type="component" value="Unassembled WGS sequence"/>
</dbReference>
<sequence>MKLTIILSLLFIFSAYVYGEEPIDTVEWRSLAPQDNALNIASLRDPFSDPQISYGQNQNGQTFTQTSGFGNGFGYGFQRNRGDFRVPELIFKGFIDGNDKEGPMALIQIGGKRIHMVREGDEINIDPTQPRNAIRITKISRLSLTVETGILGTVRVLR</sequence>
<dbReference type="EMBL" id="MTKO01000020">
    <property type="protein sequence ID" value="RWX47825.1"/>
    <property type="molecule type" value="Genomic_DNA"/>
</dbReference>
<evidence type="ECO:0000313" key="2">
    <source>
        <dbReference type="Proteomes" id="UP000287853"/>
    </source>
</evidence>
<proteinExistence type="predicted"/>
<evidence type="ECO:0000313" key="1">
    <source>
        <dbReference type="EMBL" id="RWX47825.1"/>
    </source>
</evidence>
<organism evidence="1 2">
    <name type="scientific">Candidatus Electrothrix aarhusensis</name>
    <dbReference type="NCBI Taxonomy" id="1859131"/>
    <lineage>
        <taxon>Bacteria</taxon>
        <taxon>Pseudomonadati</taxon>
        <taxon>Thermodesulfobacteriota</taxon>
        <taxon>Desulfobulbia</taxon>
        <taxon>Desulfobulbales</taxon>
        <taxon>Desulfobulbaceae</taxon>
        <taxon>Candidatus Electrothrix</taxon>
    </lineage>
</organism>
<keyword evidence="2" id="KW-1185">Reference proteome</keyword>